<protein>
    <submittedName>
        <fullName evidence="1">Uncharacterized protein</fullName>
    </submittedName>
</protein>
<comment type="caution">
    <text evidence="1">The sequence shown here is derived from an EMBL/GenBank/DDBJ whole genome shotgun (WGS) entry which is preliminary data.</text>
</comment>
<dbReference type="EMBL" id="DTKQ01000043">
    <property type="protein sequence ID" value="HGZ79493.1"/>
    <property type="molecule type" value="Genomic_DNA"/>
</dbReference>
<organism evidence="1">
    <name type="scientific">Pseudothermotoga hypogea</name>
    <dbReference type="NCBI Taxonomy" id="57487"/>
    <lineage>
        <taxon>Bacteria</taxon>
        <taxon>Thermotogati</taxon>
        <taxon>Thermotogota</taxon>
        <taxon>Thermotogae</taxon>
        <taxon>Thermotogales</taxon>
        <taxon>Thermotogaceae</taxon>
        <taxon>Pseudothermotoga</taxon>
    </lineage>
</organism>
<evidence type="ECO:0000313" key="1">
    <source>
        <dbReference type="EMBL" id="HGZ79493.1"/>
    </source>
</evidence>
<sequence>MVRPWRSLVFLTSLLVVSTCIVYATEPLSFYIQEYYKAQGKFPKPPSWVGVGTIFVYGFQVGVGTRGVEGFTSQGYKIQIVVGIDTQSNYVAGLELTILSDIRGNVDFSTKLSQIQFVELRSLEVFLSQLARTVPAGVQIQGGYLAGGEFYFAYSSEDYQGVTRYDYTFSKEGALVSSGFLERSGTSSSVGKMELLTVKSVELGSGRLSEEILRVNPSYQVVQVEQMTGMVMAQFQIDVTFNRRLSEGFYGFLLTSSSGYSTSQAQVLGTELIGPAYINPSLLKGEILSIPEIGLRWIVEGQGQMGGVQTAFYVQGVRVAVYEYDRNGVLLQYARKTHQGYEQARRVR</sequence>
<gene>
    <name evidence="1" type="ORF">ENW55_05880</name>
</gene>
<reference evidence="1" key="1">
    <citation type="journal article" date="2020" name="mSystems">
        <title>Genome- and Community-Level Interaction Insights into Carbon Utilization and Element Cycling Functions of Hydrothermarchaeota in Hydrothermal Sediment.</title>
        <authorList>
            <person name="Zhou Z."/>
            <person name="Liu Y."/>
            <person name="Xu W."/>
            <person name="Pan J."/>
            <person name="Luo Z.H."/>
            <person name="Li M."/>
        </authorList>
    </citation>
    <scope>NUCLEOTIDE SEQUENCE [LARGE SCALE GENOMIC DNA]</scope>
    <source>
        <strain evidence="1">SpSt-86</strain>
    </source>
</reference>
<dbReference type="AlphaFoldDB" id="A0A832I944"/>
<proteinExistence type="predicted"/>
<accession>A0A832I944</accession>
<name>A0A832I944_9THEM</name>